<proteinExistence type="predicted"/>
<reference evidence="1 2" key="1">
    <citation type="journal article" date="2018" name="Environ. Microbiol.">
        <title>New archaeal viruses discovered by metagenomic analysis of viral communities in enrichment cultures.</title>
        <authorList>
            <person name="Liu Y."/>
            <person name="Brandt D."/>
            <person name="Ishino S."/>
            <person name="Ishino Y."/>
            <person name="Koonin E.V."/>
            <person name="Kalinowski J."/>
            <person name="Krupovic M."/>
            <person name="Prangishvili D."/>
        </authorList>
    </citation>
    <scope>NUCLEOTIDE SEQUENCE [LARGE SCALE GENOMIC DNA]</scope>
</reference>
<accession>A0A3S8NFN0</accession>
<name>A0A3S8NFN0_9VIRU</name>
<dbReference type="Proteomes" id="UP000272463">
    <property type="component" value="Segment"/>
</dbReference>
<sequence length="78" mass="8431">MATLTDVRNALQNSWTDEMKKAVKNAYKNAEKRASQGGNYAKCLEQASMQGTPYSLAAKKCAIENNLASTLSGLWGTS</sequence>
<dbReference type="EMBL" id="MK064567">
    <property type="protein sequence ID" value="AZI76045.1"/>
    <property type="molecule type" value="Genomic_DNA"/>
</dbReference>
<keyword evidence="2" id="KW-1185">Reference proteome</keyword>
<organism evidence="1 2">
    <name type="scientific">Sulfolobus polyhedral virus 2</name>
    <dbReference type="NCBI Taxonomy" id="2493125"/>
    <lineage>
        <taxon>Viruses</taxon>
        <taxon>Viruses incertae sedis</taxon>
        <taxon>Portogloboviridae</taxon>
        <taxon>Alphaportoglobovirus</taxon>
        <taxon>Alphaportoglobovirus umijigokuense</taxon>
    </lineage>
</organism>
<evidence type="ECO:0000313" key="2">
    <source>
        <dbReference type="Proteomes" id="UP000272463"/>
    </source>
</evidence>
<gene>
    <name evidence="1" type="ORF">SPV2_gp46</name>
</gene>
<evidence type="ECO:0000313" key="1">
    <source>
        <dbReference type="EMBL" id="AZI76045.1"/>
    </source>
</evidence>
<protein>
    <submittedName>
        <fullName evidence="1">Putative viral structural protein</fullName>
    </submittedName>
</protein>